<feature type="compositionally biased region" description="Pro residues" evidence="1">
    <location>
        <begin position="507"/>
        <end position="532"/>
    </location>
</feature>
<feature type="compositionally biased region" description="Basic and acidic residues" evidence="1">
    <location>
        <begin position="469"/>
        <end position="481"/>
    </location>
</feature>
<feature type="compositionally biased region" description="Polar residues" evidence="1">
    <location>
        <begin position="277"/>
        <end position="289"/>
    </location>
</feature>
<feature type="compositionally biased region" description="Low complexity" evidence="1">
    <location>
        <begin position="240"/>
        <end position="251"/>
    </location>
</feature>
<proteinExistence type="predicted"/>
<sequence length="756" mass="83429">MGPKAFKPFKPGRIVLNLRSRSSHHSQDAQDGQPADDDDLLNIDIEEDAPQSPPAPLPRSLQPGHPPASEDAPPILYPEPAYTYQLRPRPSRTSSGSAHPQAPASSPHRRPRTRQSSVRDDAEERPASRSGQDEMAPPNIARRPTPFPTSAAPPAASRPPRQADQWQYNLRGDDVSSTMATESAAPPQRAPQRAPPQVPASQPTPLQPAAQITSAPTRPAPRQDPQDAGWRFNLRGDDQTTTVTESTTVPQQGPPQPSSGQPAAVRDSGRRSRPTAGATQGNPGAQGAQNREYAGGDPSIPFVSFDEWDVLTRARPAGPWSLDWWPEGLNYTPPEQWKTRHFWSGELHLDWTQPDPDDPWIPCLHCKKAHWFLSTQKNPGAKFFKCPFNRHPEDCRMFSYEGPLRADGKIKLCTVTFPPGIEPDRYPPANLIVRPPERIDPRVEYIRDMRNRENQRRYNEFQERFRQARLDGDRLRAEDAARQASRPAGPPPLDPNVGAEHYTPGESPLPPPVPRSPLGVEPPSPSPAPPPRAARRPPPFKRTDTAAFKSQYSALMEESVPVPTSHALSPRAGPPAQSSQSSLHGHESSSATRVPAQPSASEPSPDDQMQPRKEEGKGKGKAAQKRPAEEELDDAPPPQRQRRDSSGPQYTGSPVGPPTWHGSHTWPVGLAPDPEYVRRDLAALASLPGPQTRLTLLHLAASILADPNVLPDGTRAEIENALNHEIDEEGRRVREDESRRQYDDWANANHRAPRRE</sequence>
<organism evidence="2 3">
    <name type="scientific">Calocera viscosa (strain TUFC12733)</name>
    <dbReference type="NCBI Taxonomy" id="1330018"/>
    <lineage>
        <taxon>Eukaryota</taxon>
        <taxon>Fungi</taxon>
        <taxon>Dikarya</taxon>
        <taxon>Basidiomycota</taxon>
        <taxon>Agaricomycotina</taxon>
        <taxon>Dacrymycetes</taxon>
        <taxon>Dacrymycetales</taxon>
        <taxon>Dacrymycetaceae</taxon>
        <taxon>Calocera</taxon>
    </lineage>
</organism>
<feature type="compositionally biased region" description="Low complexity" evidence="1">
    <location>
        <begin position="141"/>
        <end position="160"/>
    </location>
</feature>
<feature type="compositionally biased region" description="Basic and acidic residues" evidence="1">
    <location>
        <begin position="117"/>
        <end position="127"/>
    </location>
</feature>
<feature type="compositionally biased region" description="Basic and acidic residues" evidence="1">
    <location>
        <begin position="609"/>
        <end position="618"/>
    </location>
</feature>
<feature type="compositionally biased region" description="Basic and acidic residues" evidence="1">
    <location>
        <begin position="727"/>
        <end position="743"/>
    </location>
</feature>
<dbReference type="OrthoDB" id="10481509at2759"/>
<dbReference type="Proteomes" id="UP000076738">
    <property type="component" value="Unassembled WGS sequence"/>
</dbReference>
<evidence type="ECO:0000313" key="3">
    <source>
        <dbReference type="Proteomes" id="UP000076738"/>
    </source>
</evidence>
<accession>A0A167GG43</accession>
<feature type="region of interest" description="Disordered" evidence="1">
    <location>
        <begin position="1"/>
        <end position="298"/>
    </location>
</feature>
<feature type="region of interest" description="Disordered" evidence="1">
    <location>
        <begin position="469"/>
        <end position="672"/>
    </location>
</feature>
<protein>
    <recommendedName>
        <fullName evidence="4">Zinc finger GRF-type domain-containing protein</fullName>
    </recommendedName>
</protein>
<evidence type="ECO:0000313" key="2">
    <source>
        <dbReference type="EMBL" id="KZO90521.1"/>
    </source>
</evidence>
<keyword evidence="3" id="KW-1185">Reference proteome</keyword>
<feature type="compositionally biased region" description="Low complexity" evidence="1">
    <location>
        <begin position="183"/>
        <end position="192"/>
    </location>
</feature>
<evidence type="ECO:0008006" key="4">
    <source>
        <dbReference type="Google" id="ProtNLM"/>
    </source>
</evidence>
<dbReference type="EMBL" id="KV417340">
    <property type="protein sequence ID" value="KZO90521.1"/>
    <property type="molecule type" value="Genomic_DNA"/>
</dbReference>
<feature type="region of interest" description="Disordered" evidence="1">
    <location>
        <begin position="727"/>
        <end position="756"/>
    </location>
</feature>
<feature type="compositionally biased region" description="Acidic residues" evidence="1">
    <location>
        <begin position="34"/>
        <end position="49"/>
    </location>
</feature>
<gene>
    <name evidence="2" type="ORF">CALVIDRAFT_569029</name>
</gene>
<name>A0A167GG43_CALVF</name>
<dbReference type="AlphaFoldDB" id="A0A167GG43"/>
<reference evidence="2 3" key="1">
    <citation type="journal article" date="2016" name="Mol. Biol. Evol.">
        <title>Comparative Genomics of Early-Diverging Mushroom-Forming Fungi Provides Insights into the Origins of Lignocellulose Decay Capabilities.</title>
        <authorList>
            <person name="Nagy L.G."/>
            <person name="Riley R."/>
            <person name="Tritt A."/>
            <person name="Adam C."/>
            <person name="Daum C."/>
            <person name="Floudas D."/>
            <person name="Sun H."/>
            <person name="Yadav J.S."/>
            <person name="Pangilinan J."/>
            <person name="Larsson K.H."/>
            <person name="Matsuura K."/>
            <person name="Barry K."/>
            <person name="Labutti K."/>
            <person name="Kuo R."/>
            <person name="Ohm R.A."/>
            <person name="Bhattacharya S.S."/>
            <person name="Shirouzu T."/>
            <person name="Yoshinaga Y."/>
            <person name="Martin F.M."/>
            <person name="Grigoriev I.V."/>
            <person name="Hibbett D.S."/>
        </authorList>
    </citation>
    <scope>NUCLEOTIDE SEQUENCE [LARGE SCALE GENOMIC DNA]</scope>
    <source>
        <strain evidence="2 3">TUFC12733</strain>
    </source>
</reference>
<evidence type="ECO:0000256" key="1">
    <source>
        <dbReference type="SAM" id="MobiDB-lite"/>
    </source>
</evidence>